<dbReference type="GO" id="GO:0005886">
    <property type="term" value="C:plasma membrane"/>
    <property type="evidence" value="ECO:0007669"/>
    <property type="project" value="UniProtKB-SubCell"/>
</dbReference>
<keyword evidence="7 9" id="KW-0472">Membrane</keyword>
<evidence type="ECO:0000256" key="1">
    <source>
        <dbReference type="ARBA" id="ARBA00004651"/>
    </source>
</evidence>
<feature type="transmembrane region" description="Helical" evidence="9">
    <location>
        <begin position="16"/>
        <end position="42"/>
    </location>
</feature>
<dbReference type="PRINTS" id="PR00171">
    <property type="entry name" value="SUGRTRNSPORT"/>
</dbReference>
<evidence type="ECO:0000256" key="6">
    <source>
        <dbReference type="ARBA" id="ARBA00022989"/>
    </source>
</evidence>
<evidence type="ECO:0000256" key="7">
    <source>
        <dbReference type="ARBA" id="ARBA00023136"/>
    </source>
</evidence>
<dbReference type="InterPro" id="IPR020846">
    <property type="entry name" value="MFS_dom"/>
</dbReference>
<evidence type="ECO:0000256" key="2">
    <source>
        <dbReference type="ARBA" id="ARBA00010992"/>
    </source>
</evidence>
<evidence type="ECO:0000256" key="8">
    <source>
        <dbReference type="RuleBase" id="RU003346"/>
    </source>
</evidence>
<comment type="similarity">
    <text evidence="2 8">Belongs to the major facilitator superfamily. Sugar transporter (TC 2.A.1.1) family.</text>
</comment>
<dbReference type="AlphaFoldDB" id="A0A839DY93"/>
<keyword evidence="3 8" id="KW-0813">Transport</keyword>
<feature type="transmembrane region" description="Helical" evidence="9">
    <location>
        <begin position="322"/>
        <end position="344"/>
    </location>
</feature>
<evidence type="ECO:0000313" key="12">
    <source>
        <dbReference type="Proteomes" id="UP000569329"/>
    </source>
</evidence>
<dbReference type="SUPFAM" id="SSF103473">
    <property type="entry name" value="MFS general substrate transporter"/>
    <property type="match status" value="1"/>
</dbReference>
<comment type="subcellular location">
    <subcellularLocation>
        <location evidence="1">Cell membrane</location>
        <topology evidence="1">Multi-pass membrane protein</topology>
    </subcellularLocation>
</comment>
<evidence type="ECO:0000256" key="4">
    <source>
        <dbReference type="ARBA" id="ARBA00022475"/>
    </source>
</evidence>
<proteinExistence type="inferred from homology"/>
<sequence length="468" mass="49627">MTNTNQPRRPRSGRSVYLAATVCAIGALLFGYDTGVISGALLYLKGPLGIEDNAFLQGLVTSGLLVGAMVGALISGSLAARLGRRVMTLIAACVFAVGSLGAAFSPDVLTLVASRFVIGIGVGLASVIVPMYIAEISPTRIRGTLTSLNQLLITTGILLAYVVDYALAPWEAWRWMLGLGVIPAVALFVGMLFMPETPRWLASRNRMDEAREVLERTRAPEEIDEAFEEIEAAERQAREEAGWRDLTSPWIRPALTIGLGLAVLQQFVGINTIIYYAPTTLTQLGMGEAASIAAQVGIGAVMLLFTLVAVRYTDRIGRKRLLLAGSTGMSLSLGVLGILTLIVGASGSTVAVITIVCLATYIASFGATWGPIVWVMLPELFPLRIRGPAEGLATCGNWAANFVVSLAFPVVLAVIGQGLSMLVFAAFGVVSLFFVHHLVPETSGRSLEGLETELHATPKEEAPGQARS</sequence>
<dbReference type="InterPro" id="IPR003663">
    <property type="entry name" value="Sugar/inositol_transpt"/>
</dbReference>
<accession>A0A839DY93</accession>
<dbReference type="InterPro" id="IPR005828">
    <property type="entry name" value="MFS_sugar_transport-like"/>
</dbReference>
<dbReference type="NCBIfam" id="TIGR00879">
    <property type="entry name" value="SP"/>
    <property type="match status" value="1"/>
</dbReference>
<dbReference type="Proteomes" id="UP000569329">
    <property type="component" value="Unassembled WGS sequence"/>
</dbReference>
<feature type="domain" description="Major facilitator superfamily (MFS) profile" evidence="10">
    <location>
        <begin position="19"/>
        <end position="443"/>
    </location>
</feature>
<name>A0A839DY93_9PSEU</name>
<keyword evidence="12" id="KW-1185">Reference proteome</keyword>
<dbReference type="CDD" id="cd17359">
    <property type="entry name" value="MFS_XylE_like"/>
    <property type="match status" value="1"/>
</dbReference>
<reference evidence="11 12" key="1">
    <citation type="submission" date="2020-07" db="EMBL/GenBank/DDBJ databases">
        <title>Sequencing the genomes of 1000 actinobacteria strains.</title>
        <authorList>
            <person name="Klenk H.-P."/>
        </authorList>
    </citation>
    <scope>NUCLEOTIDE SEQUENCE [LARGE SCALE GENOMIC DNA]</scope>
    <source>
        <strain evidence="11 12">DSM 45975</strain>
    </source>
</reference>
<comment type="caution">
    <text evidence="11">The sequence shown here is derived from an EMBL/GenBank/DDBJ whole genome shotgun (WGS) entry which is preliminary data.</text>
</comment>
<protein>
    <submittedName>
        <fullName evidence="11">Sugar porter (SP) family MFS transporter</fullName>
    </submittedName>
</protein>
<keyword evidence="4" id="KW-1003">Cell membrane</keyword>
<feature type="transmembrane region" description="Helical" evidence="9">
    <location>
        <begin position="116"/>
        <end position="133"/>
    </location>
</feature>
<feature type="transmembrane region" description="Helical" evidence="9">
    <location>
        <begin position="145"/>
        <end position="163"/>
    </location>
</feature>
<dbReference type="PROSITE" id="PS50850">
    <property type="entry name" value="MFS"/>
    <property type="match status" value="1"/>
</dbReference>
<dbReference type="Gene3D" id="1.20.1250.20">
    <property type="entry name" value="MFS general substrate transporter like domains"/>
    <property type="match status" value="1"/>
</dbReference>
<dbReference type="PANTHER" id="PTHR48020:SF12">
    <property type="entry name" value="PROTON MYO-INOSITOL COTRANSPORTER"/>
    <property type="match status" value="1"/>
</dbReference>
<dbReference type="InterPro" id="IPR036259">
    <property type="entry name" value="MFS_trans_sf"/>
</dbReference>
<evidence type="ECO:0000256" key="3">
    <source>
        <dbReference type="ARBA" id="ARBA00022448"/>
    </source>
</evidence>
<dbReference type="FunFam" id="1.20.1250.20:FF:000073">
    <property type="entry name" value="MFS myo-inositol transporter, putative"/>
    <property type="match status" value="1"/>
</dbReference>
<dbReference type="RefSeq" id="WP_182542990.1">
    <property type="nucleotide sequence ID" value="NZ_JACGWZ010000001.1"/>
</dbReference>
<dbReference type="InterPro" id="IPR050814">
    <property type="entry name" value="Myo-inositol_Transporter"/>
</dbReference>
<evidence type="ECO:0000256" key="9">
    <source>
        <dbReference type="SAM" id="Phobius"/>
    </source>
</evidence>
<keyword evidence="5 9" id="KW-0812">Transmembrane</keyword>
<feature type="transmembrane region" description="Helical" evidence="9">
    <location>
        <begin position="350"/>
        <end position="377"/>
    </location>
</feature>
<dbReference type="EMBL" id="JACGWZ010000001">
    <property type="protein sequence ID" value="MBA8823728.1"/>
    <property type="molecule type" value="Genomic_DNA"/>
</dbReference>
<dbReference type="InterPro" id="IPR047984">
    <property type="entry name" value="XylE-like"/>
</dbReference>
<dbReference type="Pfam" id="PF00083">
    <property type="entry name" value="Sugar_tr"/>
    <property type="match status" value="1"/>
</dbReference>
<dbReference type="PROSITE" id="PS00217">
    <property type="entry name" value="SUGAR_TRANSPORT_2"/>
    <property type="match status" value="1"/>
</dbReference>
<dbReference type="PANTHER" id="PTHR48020">
    <property type="entry name" value="PROTON MYO-INOSITOL COTRANSPORTER"/>
    <property type="match status" value="1"/>
</dbReference>
<organism evidence="11 12">
    <name type="scientific">Halosaccharopolyspora lacisalsi</name>
    <dbReference type="NCBI Taxonomy" id="1000566"/>
    <lineage>
        <taxon>Bacteria</taxon>
        <taxon>Bacillati</taxon>
        <taxon>Actinomycetota</taxon>
        <taxon>Actinomycetes</taxon>
        <taxon>Pseudonocardiales</taxon>
        <taxon>Pseudonocardiaceae</taxon>
        <taxon>Halosaccharopolyspora</taxon>
    </lineage>
</organism>
<feature type="transmembrane region" description="Helical" evidence="9">
    <location>
        <begin position="175"/>
        <end position="194"/>
    </location>
</feature>
<evidence type="ECO:0000313" key="11">
    <source>
        <dbReference type="EMBL" id="MBA8823728.1"/>
    </source>
</evidence>
<feature type="transmembrane region" description="Helical" evidence="9">
    <location>
        <begin position="289"/>
        <end position="310"/>
    </location>
</feature>
<feature type="transmembrane region" description="Helical" evidence="9">
    <location>
        <begin position="86"/>
        <end position="104"/>
    </location>
</feature>
<evidence type="ECO:0000256" key="5">
    <source>
        <dbReference type="ARBA" id="ARBA00022692"/>
    </source>
</evidence>
<evidence type="ECO:0000259" key="10">
    <source>
        <dbReference type="PROSITE" id="PS50850"/>
    </source>
</evidence>
<dbReference type="GO" id="GO:0022857">
    <property type="term" value="F:transmembrane transporter activity"/>
    <property type="evidence" value="ECO:0007669"/>
    <property type="project" value="InterPro"/>
</dbReference>
<keyword evidence="6 9" id="KW-1133">Transmembrane helix</keyword>
<feature type="transmembrane region" description="Helical" evidence="9">
    <location>
        <begin position="254"/>
        <end position="277"/>
    </location>
</feature>
<dbReference type="InterPro" id="IPR005829">
    <property type="entry name" value="Sugar_transporter_CS"/>
</dbReference>
<gene>
    <name evidence="11" type="ORF">FHX42_001057</name>
</gene>
<feature type="transmembrane region" description="Helical" evidence="9">
    <location>
        <begin position="398"/>
        <end position="415"/>
    </location>
</feature>
<feature type="transmembrane region" description="Helical" evidence="9">
    <location>
        <begin position="54"/>
        <end position="74"/>
    </location>
</feature>